<name>A0AAN9Q3G9_CLITE</name>
<organism evidence="1 2">
    <name type="scientific">Clitoria ternatea</name>
    <name type="common">Butterfly pea</name>
    <dbReference type="NCBI Taxonomy" id="43366"/>
    <lineage>
        <taxon>Eukaryota</taxon>
        <taxon>Viridiplantae</taxon>
        <taxon>Streptophyta</taxon>
        <taxon>Embryophyta</taxon>
        <taxon>Tracheophyta</taxon>
        <taxon>Spermatophyta</taxon>
        <taxon>Magnoliopsida</taxon>
        <taxon>eudicotyledons</taxon>
        <taxon>Gunneridae</taxon>
        <taxon>Pentapetalae</taxon>
        <taxon>rosids</taxon>
        <taxon>fabids</taxon>
        <taxon>Fabales</taxon>
        <taxon>Fabaceae</taxon>
        <taxon>Papilionoideae</taxon>
        <taxon>50 kb inversion clade</taxon>
        <taxon>NPAAA clade</taxon>
        <taxon>indigoferoid/millettioid clade</taxon>
        <taxon>Phaseoleae</taxon>
        <taxon>Clitoria</taxon>
    </lineage>
</organism>
<reference evidence="1 2" key="1">
    <citation type="submission" date="2024-01" db="EMBL/GenBank/DDBJ databases">
        <title>The genomes of 5 underutilized Papilionoideae crops provide insights into root nodulation and disease resistance.</title>
        <authorList>
            <person name="Yuan L."/>
        </authorList>
    </citation>
    <scope>NUCLEOTIDE SEQUENCE [LARGE SCALE GENOMIC DNA]</scope>
    <source>
        <strain evidence="1">LY-2023</strain>
        <tissue evidence="1">Leaf</tissue>
    </source>
</reference>
<evidence type="ECO:0000313" key="2">
    <source>
        <dbReference type="Proteomes" id="UP001359559"/>
    </source>
</evidence>
<dbReference type="EMBL" id="JAYKXN010000001">
    <property type="protein sequence ID" value="KAK7317463.1"/>
    <property type="molecule type" value="Genomic_DNA"/>
</dbReference>
<evidence type="ECO:0000313" key="1">
    <source>
        <dbReference type="EMBL" id="KAK7317463.1"/>
    </source>
</evidence>
<protein>
    <submittedName>
        <fullName evidence="1">Uncharacterized protein</fullName>
    </submittedName>
</protein>
<dbReference type="Proteomes" id="UP001359559">
    <property type="component" value="Unassembled WGS sequence"/>
</dbReference>
<dbReference type="AlphaFoldDB" id="A0AAN9Q3G9"/>
<comment type="caution">
    <text evidence="1">The sequence shown here is derived from an EMBL/GenBank/DDBJ whole genome shotgun (WGS) entry which is preliminary data.</text>
</comment>
<gene>
    <name evidence="1" type="ORF">RJT34_01724</name>
</gene>
<proteinExistence type="predicted"/>
<keyword evidence="2" id="KW-1185">Reference proteome</keyword>
<sequence>MTIRVCNGLDLVENLKIHEIVNKNLIREDNSDSVLLETNTFVSNLIEEVVVIDTKVVVGAGSKATRVLIKGDVKERGIEIEGGVRRSRDLGGWGCFVGSRGWCRRQSKPCII</sequence>
<accession>A0AAN9Q3G9</accession>